<feature type="compositionally biased region" description="Polar residues" evidence="1">
    <location>
        <begin position="165"/>
        <end position="193"/>
    </location>
</feature>
<name>A0A2H9TQ75_9FUNG</name>
<feature type="compositionally biased region" description="Low complexity" evidence="1">
    <location>
        <begin position="115"/>
        <end position="164"/>
    </location>
</feature>
<dbReference type="EMBL" id="MTSL01000041">
    <property type="protein sequence ID" value="PJF19810.1"/>
    <property type="molecule type" value="Genomic_DNA"/>
</dbReference>
<protein>
    <submittedName>
        <fullName evidence="2">Uncharacterized protein</fullName>
    </submittedName>
</protein>
<organism evidence="2 3">
    <name type="scientific">Paramicrosporidium saccamoebae</name>
    <dbReference type="NCBI Taxonomy" id="1246581"/>
    <lineage>
        <taxon>Eukaryota</taxon>
        <taxon>Fungi</taxon>
        <taxon>Fungi incertae sedis</taxon>
        <taxon>Cryptomycota</taxon>
        <taxon>Cryptomycota incertae sedis</taxon>
        <taxon>Paramicrosporidium</taxon>
    </lineage>
</organism>
<evidence type="ECO:0000256" key="1">
    <source>
        <dbReference type="SAM" id="MobiDB-lite"/>
    </source>
</evidence>
<evidence type="ECO:0000313" key="3">
    <source>
        <dbReference type="Proteomes" id="UP000240830"/>
    </source>
</evidence>
<gene>
    <name evidence="2" type="ORF">PSACC_00364</name>
</gene>
<evidence type="ECO:0000313" key="2">
    <source>
        <dbReference type="EMBL" id="PJF19810.1"/>
    </source>
</evidence>
<sequence length="379" mass="41890">MPTRHPNSYTHSAPSSQSQSVFVERLTEYWETLNEFLSPELRLPSGGSPDPNISSLASTLLQLQRSVLQQFRLADSPRSSEREQEEKRRRSWILDPQAEPILVNNVPSARRSICGGSTSSQSVTSGDSTYSQSMTSSDSTSSQSMKNGDSTSSQSMTSGDSTPSQSVASGDRTFSQSVVSGDRTFSQSMTRGSLSDKRRNSCEPSTTSQTSSSKVSFAEVKSFQKPTSVSDDYGILERLLENIRFKISKAKWTRDLQEFVTDYSLNSAQFSIIHKSMLKASRGLGRRWMRDLSNSPQRPCWGIAGSKVMEAFGEREGTKFYAMGSALQSSQDIDVNVHTIYVIYDFDRMQVSVKAICSSIDEAMIASLGDDDDSEKDLC</sequence>
<dbReference type="AlphaFoldDB" id="A0A2H9TQ75"/>
<feature type="region of interest" description="Disordered" evidence="1">
    <location>
        <begin position="72"/>
        <end position="92"/>
    </location>
</feature>
<proteinExistence type="predicted"/>
<dbReference type="Proteomes" id="UP000240830">
    <property type="component" value="Unassembled WGS sequence"/>
</dbReference>
<feature type="region of interest" description="Disordered" evidence="1">
    <location>
        <begin position="112"/>
        <end position="217"/>
    </location>
</feature>
<comment type="caution">
    <text evidence="2">The sequence shown here is derived from an EMBL/GenBank/DDBJ whole genome shotgun (WGS) entry which is preliminary data.</text>
</comment>
<accession>A0A2H9TQ75</accession>
<keyword evidence="3" id="KW-1185">Reference proteome</keyword>
<reference evidence="2 3" key="1">
    <citation type="submission" date="2016-10" db="EMBL/GenBank/DDBJ databases">
        <title>The genome of Paramicrosporidium saccamoebae is the missing link in understanding Cryptomycota and Microsporidia evolution.</title>
        <authorList>
            <person name="Quandt C.A."/>
            <person name="Beaudet D."/>
            <person name="Corsaro D."/>
            <person name="Michel R."/>
            <person name="Corradi N."/>
            <person name="James T."/>
        </authorList>
    </citation>
    <scope>NUCLEOTIDE SEQUENCE [LARGE SCALE GENOMIC DNA]</scope>
    <source>
        <strain evidence="2 3">KSL3</strain>
    </source>
</reference>
<feature type="compositionally biased region" description="Basic and acidic residues" evidence="1">
    <location>
        <begin position="78"/>
        <end position="88"/>
    </location>
</feature>